<organism evidence="2 3">
    <name type="scientific">Lysinibacillus alkalisoli</name>
    <dbReference type="NCBI Taxonomy" id="1911548"/>
    <lineage>
        <taxon>Bacteria</taxon>
        <taxon>Bacillati</taxon>
        <taxon>Bacillota</taxon>
        <taxon>Bacilli</taxon>
        <taxon>Bacillales</taxon>
        <taxon>Bacillaceae</taxon>
        <taxon>Lysinibacillus</taxon>
    </lineage>
</organism>
<protein>
    <submittedName>
        <fullName evidence="2">Uncharacterized protein</fullName>
    </submittedName>
</protein>
<keyword evidence="3" id="KW-1185">Reference proteome</keyword>
<evidence type="ECO:0000313" key="2">
    <source>
        <dbReference type="EMBL" id="GGG14901.1"/>
    </source>
</evidence>
<accession>A0A917FZ51</accession>
<keyword evidence="1" id="KW-0812">Transmembrane</keyword>
<dbReference type="RefSeq" id="WP_188613582.1">
    <property type="nucleotide sequence ID" value="NZ_BMJT01000002.1"/>
</dbReference>
<sequence>MPKWNKQQKYIRARIVSIHFYMLVILLLLNESLFLFFSDVQWGTTKRIEILVITLVVVLSVNITLMYKKVFEKKRKYPLANTLVAACLTLFTGIIIFTQNSPFIQQGLVQSNVIIFILLLQFTAQTVFSAISYRESITIHQKRIEQ</sequence>
<proteinExistence type="predicted"/>
<name>A0A917FZ51_9BACI</name>
<comment type="caution">
    <text evidence="2">The sequence shown here is derived from an EMBL/GenBank/DDBJ whole genome shotgun (WGS) entry which is preliminary data.</text>
</comment>
<feature type="transmembrane region" description="Helical" evidence="1">
    <location>
        <begin position="113"/>
        <end position="133"/>
    </location>
</feature>
<dbReference type="Proteomes" id="UP000616608">
    <property type="component" value="Unassembled WGS sequence"/>
</dbReference>
<keyword evidence="1" id="KW-0472">Membrane</keyword>
<feature type="transmembrane region" description="Helical" evidence="1">
    <location>
        <begin position="50"/>
        <end position="67"/>
    </location>
</feature>
<dbReference type="AlphaFoldDB" id="A0A917FZ51"/>
<reference evidence="2" key="2">
    <citation type="submission" date="2020-09" db="EMBL/GenBank/DDBJ databases">
        <authorList>
            <person name="Sun Q."/>
            <person name="Zhou Y."/>
        </authorList>
    </citation>
    <scope>NUCLEOTIDE SEQUENCE</scope>
    <source>
        <strain evidence="2">CGMCC 1.15760</strain>
    </source>
</reference>
<dbReference type="EMBL" id="BMJT01000002">
    <property type="protein sequence ID" value="GGG14901.1"/>
    <property type="molecule type" value="Genomic_DNA"/>
</dbReference>
<gene>
    <name evidence="2" type="ORF">GCM10007425_06480</name>
</gene>
<reference evidence="2" key="1">
    <citation type="journal article" date="2014" name="Int. J. Syst. Evol. Microbiol.">
        <title>Complete genome sequence of Corynebacterium casei LMG S-19264T (=DSM 44701T), isolated from a smear-ripened cheese.</title>
        <authorList>
            <consortium name="US DOE Joint Genome Institute (JGI-PGF)"/>
            <person name="Walter F."/>
            <person name="Albersmeier A."/>
            <person name="Kalinowski J."/>
            <person name="Ruckert C."/>
        </authorList>
    </citation>
    <scope>NUCLEOTIDE SEQUENCE</scope>
    <source>
        <strain evidence="2">CGMCC 1.15760</strain>
    </source>
</reference>
<keyword evidence="1" id="KW-1133">Transmembrane helix</keyword>
<evidence type="ECO:0000313" key="3">
    <source>
        <dbReference type="Proteomes" id="UP000616608"/>
    </source>
</evidence>
<feature type="transmembrane region" description="Helical" evidence="1">
    <location>
        <begin position="79"/>
        <end position="98"/>
    </location>
</feature>
<evidence type="ECO:0000256" key="1">
    <source>
        <dbReference type="SAM" id="Phobius"/>
    </source>
</evidence>
<feature type="transmembrane region" description="Helical" evidence="1">
    <location>
        <begin position="20"/>
        <end position="38"/>
    </location>
</feature>